<sequence length="705" mass="74147">MALHNTNARFLFLSLLCLVAAVVDIASAQVLLPFSRQSAHSLVAGPNSKRASSDEVSLASSDYVYVVNATVGTPGQAVSLIISPSTADTWVPDANSEYCDPNYYTSSYRDAQDTALAYCKWGSYNQTLSSTYLTANQQYLTFRNYYPDGSTVLGTNFTDKLVVGDIELDNYPMGLVSSSYQAIGMLGLGYNTSSYGYSSSYGSYGNLPDRLVAQGKISSKAYSIWLDDPEGRSGNLLLGAIDTSRFDGTLVRVDGYNSYAYGDTFGVSLAGINITSSDGSAVEAIQSNDFPTGLTISPAETFSFLPQTLSGKIMSVAGATYNQTLGQAVISCDAGKTNNAQFAFQLSGSGGPVLNVHVSDLVVSPAVYEMYYNLYDSSGAYYSTTPDTILPSNVCLFGIQNVSSYSSSSYSTSSGSDYYNLGSSILRRSYAVFDLVNREVAIAPTRFTTDKATPTVVAFESLGATVPSASLYCTDSSCSTYCGSLGYSTSDCPTTSGTSGSSGRTGSSSSPDDEDSGQLSVILGVGISFGILALIAAIAGVVVWKRVCWGKRKYTPAKEFDEEDGVDPANTVPQMQQQPPTMTGGSGTQVRATPMPSISEEEMAEAQSQHTQAPQLPALPSHLAGSLTPPEPNSTPPPARDADTISALSADEQATAPTEPAHAPPFPPSEPQPVSAPVPVPQAATSEEEPGPRSPKGKGKEVAEP</sequence>
<dbReference type="EMBL" id="MU853799">
    <property type="protein sequence ID" value="KAK3940189.1"/>
    <property type="molecule type" value="Genomic_DNA"/>
</dbReference>
<feature type="region of interest" description="Disordered" evidence="2">
    <location>
        <begin position="490"/>
        <end position="516"/>
    </location>
</feature>
<dbReference type="AlphaFoldDB" id="A0AAN6S4G8"/>
<gene>
    <name evidence="6" type="ORF">QBC46DRAFT_385878</name>
</gene>
<comment type="caution">
    <text evidence="6">The sequence shown here is derived from an EMBL/GenBank/DDBJ whole genome shotgun (WGS) entry which is preliminary data.</text>
</comment>
<dbReference type="SUPFAM" id="SSF50630">
    <property type="entry name" value="Acid proteases"/>
    <property type="match status" value="1"/>
</dbReference>
<feature type="region of interest" description="Disordered" evidence="2">
    <location>
        <begin position="560"/>
        <end position="705"/>
    </location>
</feature>
<keyword evidence="3" id="KW-0472">Membrane</keyword>
<evidence type="ECO:0000259" key="5">
    <source>
        <dbReference type="PROSITE" id="PS51767"/>
    </source>
</evidence>
<feature type="chain" id="PRO_5043039809" evidence="4">
    <location>
        <begin position="29"/>
        <end position="705"/>
    </location>
</feature>
<dbReference type="InterPro" id="IPR021109">
    <property type="entry name" value="Peptidase_aspartic_dom_sf"/>
</dbReference>
<keyword evidence="3" id="KW-1133">Transmembrane helix</keyword>
<dbReference type="GO" id="GO:0006508">
    <property type="term" value="P:proteolysis"/>
    <property type="evidence" value="ECO:0007669"/>
    <property type="project" value="InterPro"/>
</dbReference>
<dbReference type="Proteomes" id="UP001303473">
    <property type="component" value="Unassembled WGS sequence"/>
</dbReference>
<feature type="signal peptide" evidence="4">
    <location>
        <begin position="1"/>
        <end position="28"/>
    </location>
</feature>
<feature type="compositionally biased region" description="Low complexity" evidence="2">
    <location>
        <begin position="573"/>
        <end position="583"/>
    </location>
</feature>
<accession>A0AAN6S4G8</accession>
<feature type="domain" description="Peptidase A1" evidence="5">
    <location>
        <begin position="65"/>
        <end position="443"/>
    </location>
</feature>
<proteinExistence type="inferred from homology"/>
<dbReference type="Pfam" id="PF00026">
    <property type="entry name" value="Asp"/>
    <property type="match status" value="1"/>
</dbReference>
<feature type="transmembrane region" description="Helical" evidence="3">
    <location>
        <begin position="519"/>
        <end position="544"/>
    </location>
</feature>
<dbReference type="PRINTS" id="PR00792">
    <property type="entry name" value="PEPSIN"/>
</dbReference>
<comment type="similarity">
    <text evidence="1">Belongs to the peptidase A1 family.</text>
</comment>
<feature type="compositionally biased region" description="Pro residues" evidence="2">
    <location>
        <begin position="662"/>
        <end position="680"/>
    </location>
</feature>
<evidence type="ECO:0000256" key="2">
    <source>
        <dbReference type="SAM" id="MobiDB-lite"/>
    </source>
</evidence>
<evidence type="ECO:0000313" key="7">
    <source>
        <dbReference type="Proteomes" id="UP001303473"/>
    </source>
</evidence>
<evidence type="ECO:0000256" key="4">
    <source>
        <dbReference type="SAM" id="SignalP"/>
    </source>
</evidence>
<keyword evidence="7" id="KW-1185">Reference proteome</keyword>
<keyword evidence="3" id="KW-0812">Transmembrane</keyword>
<feature type="compositionally biased region" description="Low complexity" evidence="2">
    <location>
        <begin position="490"/>
        <end position="510"/>
    </location>
</feature>
<reference evidence="7" key="1">
    <citation type="journal article" date="2023" name="Mol. Phylogenet. Evol.">
        <title>Genome-scale phylogeny and comparative genomics of the fungal order Sordariales.</title>
        <authorList>
            <person name="Hensen N."/>
            <person name="Bonometti L."/>
            <person name="Westerberg I."/>
            <person name="Brannstrom I.O."/>
            <person name="Guillou S."/>
            <person name="Cros-Aarteil S."/>
            <person name="Calhoun S."/>
            <person name="Haridas S."/>
            <person name="Kuo A."/>
            <person name="Mondo S."/>
            <person name="Pangilinan J."/>
            <person name="Riley R."/>
            <person name="LaButti K."/>
            <person name="Andreopoulos B."/>
            <person name="Lipzen A."/>
            <person name="Chen C."/>
            <person name="Yan M."/>
            <person name="Daum C."/>
            <person name="Ng V."/>
            <person name="Clum A."/>
            <person name="Steindorff A."/>
            <person name="Ohm R.A."/>
            <person name="Martin F."/>
            <person name="Silar P."/>
            <person name="Natvig D.O."/>
            <person name="Lalanne C."/>
            <person name="Gautier V."/>
            <person name="Ament-Velasquez S.L."/>
            <person name="Kruys A."/>
            <person name="Hutchinson M.I."/>
            <person name="Powell A.J."/>
            <person name="Barry K."/>
            <person name="Miller A.N."/>
            <person name="Grigoriev I.V."/>
            <person name="Debuchy R."/>
            <person name="Gladieux P."/>
            <person name="Hiltunen Thoren M."/>
            <person name="Johannesson H."/>
        </authorList>
    </citation>
    <scope>NUCLEOTIDE SEQUENCE [LARGE SCALE GENOMIC DNA]</scope>
    <source>
        <strain evidence="7">CBS 340.73</strain>
    </source>
</reference>
<dbReference type="Gene3D" id="2.40.70.10">
    <property type="entry name" value="Acid Proteases"/>
    <property type="match status" value="2"/>
</dbReference>
<dbReference type="PROSITE" id="PS51767">
    <property type="entry name" value="PEPTIDASE_A1"/>
    <property type="match status" value="1"/>
</dbReference>
<name>A0AAN6S4G8_9PEZI</name>
<evidence type="ECO:0000313" key="6">
    <source>
        <dbReference type="EMBL" id="KAK3940189.1"/>
    </source>
</evidence>
<organism evidence="6 7">
    <name type="scientific">Diplogelasinospora grovesii</name>
    <dbReference type="NCBI Taxonomy" id="303347"/>
    <lineage>
        <taxon>Eukaryota</taxon>
        <taxon>Fungi</taxon>
        <taxon>Dikarya</taxon>
        <taxon>Ascomycota</taxon>
        <taxon>Pezizomycotina</taxon>
        <taxon>Sordariomycetes</taxon>
        <taxon>Sordariomycetidae</taxon>
        <taxon>Sordariales</taxon>
        <taxon>Diplogelasinosporaceae</taxon>
        <taxon>Diplogelasinospora</taxon>
    </lineage>
</organism>
<dbReference type="GO" id="GO:0004190">
    <property type="term" value="F:aspartic-type endopeptidase activity"/>
    <property type="evidence" value="ECO:0007669"/>
    <property type="project" value="InterPro"/>
</dbReference>
<feature type="compositionally biased region" description="Pro residues" evidence="2">
    <location>
        <begin position="629"/>
        <end position="639"/>
    </location>
</feature>
<dbReference type="InterPro" id="IPR033121">
    <property type="entry name" value="PEPTIDASE_A1"/>
</dbReference>
<protein>
    <submittedName>
        <fullName evidence="6">Aspartic peptidase domain-containing protein</fullName>
    </submittedName>
</protein>
<evidence type="ECO:0000256" key="1">
    <source>
        <dbReference type="ARBA" id="ARBA00007447"/>
    </source>
</evidence>
<evidence type="ECO:0000256" key="3">
    <source>
        <dbReference type="SAM" id="Phobius"/>
    </source>
</evidence>
<dbReference type="PANTHER" id="PTHR47966">
    <property type="entry name" value="BETA-SITE APP-CLEAVING ENZYME, ISOFORM A-RELATED"/>
    <property type="match status" value="1"/>
</dbReference>
<feature type="compositionally biased region" description="Low complexity" evidence="2">
    <location>
        <begin position="652"/>
        <end position="661"/>
    </location>
</feature>
<dbReference type="PANTHER" id="PTHR47966:SF73">
    <property type="entry name" value="PEPTIDASE A1 DOMAIN-CONTAINING PROTEIN"/>
    <property type="match status" value="1"/>
</dbReference>
<dbReference type="InterPro" id="IPR001461">
    <property type="entry name" value="Aspartic_peptidase_A1"/>
</dbReference>
<keyword evidence="4" id="KW-0732">Signal</keyword>